<dbReference type="OrthoDB" id="8635at2157"/>
<evidence type="ECO:0000313" key="3">
    <source>
        <dbReference type="EMBL" id="SCG86162.1"/>
    </source>
</evidence>
<dbReference type="GO" id="GO:0016651">
    <property type="term" value="F:oxidoreductase activity, acting on NAD(P)H"/>
    <property type="evidence" value="ECO:0007669"/>
    <property type="project" value="InterPro"/>
</dbReference>
<keyword evidence="1 3" id="KW-0560">Oxidoreductase</keyword>
<dbReference type="GO" id="GO:0008823">
    <property type="term" value="F:cupric reductase (NADH) activity"/>
    <property type="evidence" value="ECO:0007669"/>
    <property type="project" value="TreeGrafter"/>
</dbReference>
<gene>
    <name evidence="3" type="primary">fno3</name>
    <name evidence="3" type="ORF">MCBB_1607</name>
</gene>
<dbReference type="AlphaFoldDB" id="A0A1D3L3D4"/>
<evidence type="ECO:0000313" key="4">
    <source>
        <dbReference type="Proteomes" id="UP000094707"/>
    </source>
</evidence>
<dbReference type="GO" id="GO:0006740">
    <property type="term" value="P:NADPH regeneration"/>
    <property type="evidence" value="ECO:0007669"/>
    <property type="project" value="InterPro"/>
</dbReference>
<dbReference type="EC" id="1.5.1.40" evidence="3"/>
<dbReference type="RefSeq" id="WP_071907248.1">
    <property type="nucleotide sequence ID" value="NZ_LT607756.1"/>
</dbReference>
<dbReference type="InterPro" id="IPR036291">
    <property type="entry name" value="NAD(P)-bd_dom_sf"/>
</dbReference>
<feature type="domain" description="Pyrroline-5-carboxylate reductase catalytic N-terminal" evidence="2">
    <location>
        <begin position="2"/>
        <end position="102"/>
    </location>
</feature>
<dbReference type="KEGG" id="mcub:MCBB_1607"/>
<name>A0A1D3L3D4_9EURY</name>
<dbReference type="InterPro" id="IPR028939">
    <property type="entry name" value="P5C_Rdtase_cat_N"/>
</dbReference>
<organism evidence="3 4">
    <name type="scientific">Methanobacterium congolense</name>
    <dbReference type="NCBI Taxonomy" id="118062"/>
    <lineage>
        <taxon>Archaea</taxon>
        <taxon>Methanobacteriati</taxon>
        <taxon>Methanobacteriota</taxon>
        <taxon>Methanomada group</taxon>
        <taxon>Methanobacteria</taxon>
        <taxon>Methanobacteriales</taxon>
        <taxon>Methanobacteriaceae</taxon>
        <taxon>Methanobacterium</taxon>
    </lineage>
</organism>
<proteinExistence type="predicted"/>
<dbReference type="GO" id="GO:0102261">
    <property type="term" value="F:8-hydroxy-5-deazaflavin:NADPH oxidoreductase activity"/>
    <property type="evidence" value="ECO:0007669"/>
    <property type="project" value="UniProtKB-EC"/>
</dbReference>
<protein>
    <submittedName>
        <fullName evidence="3">F420-dependent NADP reductase</fullName>
        <ecNumber evidence="3">1.5.1.40</ecNumber>
    </submittedName>
</protein>
<dbReference type="GO" id="GO:0050661">
    <property type="term" value="F:NADP binding"/>
    <property type="evidence" value="ECO:0007669"/>
    <property type="project" value="InterPro"/>
</dbReference>
<dbReference type="PANTHER" id="PTHR14239:SF0">
    <property type="entry name" value="F420-DEPENDENT NADP REDUCTASE"/>
    <property type="match status" value="1"/>
</dbReference>
<dbReference type="GO" id="GO:0015677">
    <property type="term" value="P:copper ion import"/>
    <property type="evidence" value="ECO:0007669"/>
    <property type="project" value="TreeGrafter"/>
</dbReference>
<dbReference type="GO" id="GO:0070967">
    <property type="term" value="F:coenzyme F420 binding"/>
    <property type="evidence" value="ECO:0007669"/>
    <property type="project" value="InterPro"/>
</dbReference>
<dbReference type="EMBL" id="LT607756">
    <property type="protein sequence ID" value="SCG86162.1"/>
    <property type="molecule type" value="Genomic_DNA"/>
</dbReference>
<keyword evidence="4" id="KW-1185">Reference proteome</keyword>
<dbReference type="NCBIfam" id="TIGR01915">
    <property type="entry name" value="npdG"/>
    <property type="match status" value="1"/>
</dbReference>
<dbReference type="GO" id="GO:0005886">
    <property type="term" value="C:plasma membrane"/>
    <property type="evidence" value="ECO:0007669"/>
    <property type="project" value="TreeGrafter"/>
</dbReference>
<dbReference type="GeneID" id="30412445"/>
<dbReference type="Pfam" id="PF03807">
    <property type="entry name" value="F420_oxidored"/>
    <property type="match status" value="1"/>
</dbReference>
<evidence type="ECO:0000256" key="1">
    <source>
        <dbReference type="ARBA" id="ARBA00023002"/>
    </source>
</evidence>
<dbReference type="Proteomes" id="UP000094707">
    <property type="component" value="Chromosome I"/>
</dbReference>
<dbReference type="InterPro" id="IPR010185">
    <property type="entry name" value="NpdG"/>
</dbReference>
<evidence type="ECO:0000259" key="2">
    <source>
        <dbReference type="Pfam" id="PF03807"/>
    </source>
</evidence>
<dbReference type="STRING" id="118062.MCBB_1607"/>
<dbReference type="InterPro" id="IPR051267">
    <property type="entry name" value="STEAP_metalloreductase"/>
</dbReference>
<dbReference type="Gene3D" id="3.40.50.720">
    <property type="entry name" value="NAD(P)-binding Rossmann-like Domain"/>
    <property type="match status" value="1"/>
</dbReference>
<dbReference type="PATRIC" id="fig|129848.4.peg.1642"/>
<dbReference type="GO" id="GO:0052851">
    <property type="term" value="F:ferric-chelate reductase (NADPH) activity"/>
    <property type="evidence" value="ECO:0007669"/>
    <property type="project" value="TreeGrafter"/>
</dbReference>
<dbReference type="PANTHER" id="PTHR14239">
    <property type="entry name" value="DUDULIN-RELATED"/>
    <property type="match status" value="1"/>
</dbReference>
<sequence>MKISIIGGTGDQGLGLALRFAIAGEDVVIGSRDVKKAENAVSEIKSMLGKEEINNLTPMTNPDAARAGDIVVLTVPLQAQMVTLKSIKDELEGKTFVDATVPLETCLGGRPTRYVDLWEGSAVERSAEFLNEKDVKVVSAFNNISAASLTNIPEDVQCDCLISGDDLEAKKTVIELAEKIPGVKAIDCGALENARVVEKITAMLINLNIRNKVKLTGIRITGL</sequence>
<accession>A0A1D3L3D4</accession>
<dbReference type="SUPFAM" id="SSF51735">
    <property type="entry name" value="NAD(P)-binding Rossmann-fold domains"/>
    <property type="match status" value="1"/>
</dbReference>
<reference evidence="3 4" key="1">
    <citation type="submission" date="2016-08" db="EMBL/GenBank/DDBJ databases">
        <authorList>
            <person name="Seilhamer J.J."/>
        </authorList>
    </citation>
    <scope>NUCLEOTIDE SEQUENCE [LARGE SCALE GENOMIC DNA]</scope>
    <source>
        <strain evidence="3">Buetzberg</strain>
    </source>
</reference>